<keyword evidence="4" id="KW-1185">Reference proteome</keyword>
<dbReference type="KEGG" id="kor:AWR26_09720"/>
<dbReference type="AlphaFoldDB" id="A0AA94H5B5"/>
<name>A0AA94H5B5_9ENTR</name>
<dbReference type="RefSeq" id="WP_064565449.1">
    <property type="nucleotide sequence ID" value="NZ_CP014007.2"/>
</dbReference>
<dbReference type="NCBIfam" id="TIGR01715">
    <property type="entry name" value="phage_lam_T"/>
    <property type="match status" value="1"/>
</dbReference>
<reference evidence="3 5" key="1">
    <citation type="submission" date="2016-10" db="EMBL/GenBank/DDBJ databases">
        <authorList>
            <person name="Varghese N."/>
            <person name="Submissions S."/>
        </authorList>
    </citation>
    <scope>NUCLEOTIDE SEQUENCE [LARGE SCALE GENOMIC DNA]</scope>
    <source>
        <strain evidence="3 5">CGMCC 1.7012</strain>
    </source>
</reference>
<gene>
    <name evidence="2" type="ORF">AWR26_09720</name>
    <name evidence="3" type="ORF">SAMN05216286_2758</name>
</gene>
<dbReference type="EMBL" id="FOKO01000003">
    <property type="protein sequence ID" value="SFC57335.1"/>
    <property type="molecule type" value="Genomic_DNA"/>
</dbReference>
<accession>A0AA94H5B5</accession>
<protein>
    <submittedName>
        <fullName evidence="3">Phage tail assembly protein T</fullName>
    </submittedName>
</protein>
<dbReference type="Pfam" id="PF06223">
    <property type="entry name" value="Phage_tail_T"/>
    <property type="match status" value="1"/>
</dbReference>
<feature type="domain" description="Minor tail T" evidence="1">
    <location>
        <begin position="20"/>
        <end position="94"/>
    </location>
</feature>
<proteinExistence type="predicted"/>
<evidence type="ECO:0000313" key="4">
    <source>
        <dbReference type="Proteomes" id="UP000078227"/>
    </source>
</evidence>
<organism evidence="3 5">
    <name type="scientific">Kosakonia oryzae</name>
    <dbReference type="NCBI Taxonomy" id="497725"/>
    <lineage>
        <taxon>Bacteria</taxon>
        <taxon>Pseudomonadati</taxon>
        <taxon>Pseudomonadota</taxon>
        <taxon>Gammaproteobacteria</taxon>
        <taxon>Enterobacterales</taxon>
        <taxon>Enterobacteriaceae</taxon>
        <taxon>Kosakonia</taxon>
    </lineage>
</organism>
<dbReference type="Proteomes" id="UP000182314">
    <property type="component" value="Unassembled WGS sequence"/>
</dbReference>
<evidence type="ECO:0000313" key="2">
    <source>
        <dbReference type="EMBL" id="ANI82415.1"/>
    </source>
</evidence>
<sequence>MKLAREFGRPDWRAMLSAMSSTELAEWGDFYRVQLFSNDLLDNHFACLSHLVVDMMCKDHGLTPADFSLLNPLKPFPEQDDETMMHLAEGISGGKRYGPASG</sequence>
<evidence type="ECO:0000313" key="5">
    <source>
        <dbReference type="Proteomes" id="UP000182314"/>
    </source>
</evidence>
<evidence type="ECO:0000313" key="3">
    <source>
        <dbReference type="EMBL" id="SFC57335.1"/>
    </source>
</evidence>
<dbReference type="InterPro" id="IPR009350">
    <property type="entry name" value="Phage_tail_T"/>
</dbReference>
<evidence type="ECO:0000259" key="1">
    <source>
        <dbReference type="Pfam" id="PF06223"/>
    </source>
</evidence>
<dbReference type="EMBL" id="CP014007">
    <property type="protein sequence ID" value="ANI82415.1"/>
    <property type="molecule type" value="Genomic_DNA"/>
</dbReference>
<reference evidence="2 4" key="2">
    <citation type="submission" date="2021-03" db="EMBL/GenBank/DDBJ databases">
        <authorList>
            <person name="Li Y."/>
            <person name="Li S."/>
            <person name="Chen M."/>
            <person name="Peng G."/>
            <person name="Tan Z."/>
            <person name="An Q."/>
        </authorList>
    </citation>
    <scope>NUCLEOTIDE SEQUENCE [LARGE SCALE GENOMIC DNA]</scope>
    <source>
        <strain evidence="2 4">Ola 51</strain>
    </source>
</reference>
<dbReference type="Proteomes" id="UP000078227">
    <property type="component" value="Chromosome"/>
</dbReference>